<feature type="compositionally biased region" description="Low complexity" evidence="1">
    <location>
        <begin position="77"/>
        <end position="95"/>
    </location>
</feature>
<dbReference type="EMBL" id="PDXA01000005">
    <property type="protein sequence ID" value="RYN58334.1"/>
    <property type="molecule type" value="Genomic_DNA"/>
</dbReference>
<feature type="compositionally biased region" description="Low complexity" evidence="1">
    <location>
        <begin position="106"/>
        <end position="139"/>
    </location>
</feature>
<evidence type="ECO:0000313" key="3">
    <source>
        <dbReference type="Proteomes" id="UP000292402"/>
    </source>
</evidence>
<dbReference type="AlphaFoldDB" id="A0A4V1WP53"/>
<evidence type="ECO:0000256" key="1">
    <source>
        <dbReference type="SAM" id="MobiDB-lite"/>
    </source>
</evidence>
<evidence type="ECO:0000313" key="2">
    <source>
        <dbReference type="EMBL" id="RYN58334.1"/>
    </source>
</evidence>
<sequence length="228" mass="25260">MPNVCGVETTKRIVFAFTLYKNGFIYLTTLLAFFISLTSPRTAPVLVPPLASMFTDTMRTPSPDKRERESSSSIEMTPSPGSTTTESTTSQPSHTGSTTDGSIIHSSPTSNVSSTGSTVVGSTPSESTDNEASDSQYSESESESTMTEGGRTDAQWWELREGWILHRYKEKTAFTCHRCNKKKTDILVAMKPEKNWNNMCCNACFCMKIGQDSDEWNLIHVDGVDHIW</sequence>
<protein>
    <submittedName>
        <fullName evidence="2">Uncharacterized protein</fullName>
    </submittedName>
</protein>
<name>A0A4V1WP53_9PLEO</name>
<dbReference type="Proteomes" id="UP000292402">
    <property type="component" value="Unassembled WGS sequence"/>
</dbReference>
<accession>A0A4V1WP53</accession>
<comment type="caution">
    <text evidence="2">The sequence shown here is derived from an EMBL/GenBank/DDBJ whole genome shotgun (WGS) entry which is preliminary data.</text>
</comment>
<feature type="compositionally biased region" description="Polar residues" evidence="1">
    <location>
        <begin position="96"/>
        <end position="105"/>
    </location>
</feature>
<proteinExistence type="predicted"/>
<reference evidence="3" key="1">
    <citation type="journal article" date="2019" name="bioRxiv">
        <title>Genomics, evolutionary history and diagnostics of the Alternaria alternata species group including apple and Asian pear pathotypes.</title>
        <authorList>
            <person name="Armitage A.D."/>
            <person name="Cockerton H.M."/>
            <person name="Sreenivasaprasad S."/>
            <person name="Woodhall J.W."/>
            <person name="Lane C.R."/>
            <person name="Harrison R.J."/>
            <person name="Clarkson J.P."/>
        </authorList>
    </citation>
    <scope>NUCLEOTIDE SEQUENCE [LARGE SCALE GENOMIC DNA]</scope>
    <source>
        <strain evidence="3">FERA 1082</strain>
    </source>
</reference>
<gene>
    <name evidence="2" type="ORF">AA0114_g2039</name>
</gene>
<organism evidence="2 3">
    <name type="scientific">Alternaria tenuissima</name>
    <dbReference type="NCBI Taxonomy" id="119927"/>
    <lineage>
        <taxon>Eukaryota</taxon>
        <taxon>Fungi</taxon>
        <taxon>Dikarya</taxon>
        <taxon>Ascomycota</taxon>
        <taxon>Pezizomycotina</taxon>
        <taxon>Dothideomycetes</taxon>
        <taxon>Pleosporomycetidae</taxon>
        <taxon>Pleosporales</taxon>
        <taxon>Pleosporineae</taxon>
        <taxon>Pleosporaceae</taxon>
        <taxon>Alternaria</taxon>
        <taxon>Alternaria sect. Alternaria</taxon>
        <taxon>Alternaria alternata complex</taxon>
    </lineage>
</organism>
<feature type="region of interest" description="Disordered" evidence="1">
    <location>
        <begin position="54"/>
        <end position="153"/>
    </location>
</feature>